<keyword evidence="4" id="KW-1185">Reference proteome</keyword>
<dbReference type="SUPFAM" id="SSF81665">
    <property type="entry name" value="Calcium ATPase, transmembrane domain M"/>
    <property type="match status" value="1"/>
</dbReference>
<evidence type="ECO:0000256" key="1">
    <source>
        <dbReference type="SAM" id="Phobius"/>
    </source>
</evidence>
<dbReference type="SUPFAM" id="SSF81653">
    <property type="entry name" value="Calcium ATPase, transduction domain A"/>
    <property type="match status" value="1"/>
</dbReference>
<keyword evidence="1" id="KW-0472">Membrane</keyword>
<dbReference type="EMBL" id="JADWYK010000018">
    <property type="protein sequence ID" value="MBG8556014.1"/>
    <property type="molecule type" value="Genomic_DNA"/>
</dbReference>
<dbReference type="Proteomes" id="UP000601099">
    <property type="component" value="Unassembled WGS sequence"/>
</dbReference>
<dbReference type="SMART" id="SM00831">
    <property type="entry name" value="Cation_ATPase_N"/>
    <property type="match status" value="1"/>
</dbReference>
<dbReference type="PANTHER" id="PTHR42861">
    <property type="entry name" value="CALCIUM-TRANSPORTING ATPASE"/>
    <property type="match status" value="1"/>
</dbReference>
<evidence type="ECO:0000259" key="2">
    <source>
        <dbReference type="SMART" id="SM00831"/>
    </source>
</evidence>
<sequence length="182" mass="19393">MPEVLELPIAPPTTHRGLTEAEAQEGLRRYGPNAVEATPPDSWTRVLQRQFRSLIVAVLGAAAVFSFVFHDYAEGYAILAVILINAGSGFWLEWNAQASMTALRRMGLTSARVLRNGHPCAVPSDQVTVGDVLLIEAGEVVAADAELFEAQQLQVNESTLTGESMPVSKTLVAPGAAAPLAE</sequence>
<feature type="transmembrane region" description="Helical" evidence="1">
    <location>
        <begin position="51"/>
        <end position="69"/>
    </location>
</feature>
<dbReference type="InterPro" id="IPR004014">
    <property type="entry name" value="ATPase_P-typ_cation-transptr_N"/>
</dbReference>
<dbReference type="InterPro" id="IPR023298">
    <property type="entry name" value="ATPase_P-typ_TM_dom_sf"/>
</dbReference>
<dbReference type="InterPro" id="IPR008250">
    <property type="entry name" value="ATPase_P-typ_transduc_dom_A_sf"/>
</dbReference>
<gene>
    <name evidence="3" type="ORF">I5L79_20895</name>
</gene>
<comment type="caution">
    <text evidence="3">The sequence shown here is derived from an EMBL/GenBank/DDBJ whole genome shotgun (WGS) entry which is preliminary data.</text>
</comment>
<keyword evidence="1" id="KW-0812">Transmembrane</keyword>
<dbReference type="Pfam" id="PF00690">
    <property type="entry name" value="Cation_ATPase_N"/>
    <property type="match status" value="1"/>
</dbReference>
<dbReference type="Gene3D" id="2.70.150.10">
    <property type="entry name" value="Calcium-transporting ATPase, cytoplasmic transduction domain A"/>
    <property type="match status" value="1"/>
</dbReference>
<organism evidence="3 4">
    <name type="scientific">Hymenobacter guriensis</name>
    <dbReference type="NCBI Taxonomy" id="2793065"/>
    <lineage>
        <taxon>Bacteria</taxon>
        <taxon>Pseudomonadati</taxon>
        <taxon>Bacteroidota</taxon>
        <taxon>Cytophagia</taxon>
        <taxon>Cytophagales</taxon>
        <taxon>Hymenobacteraceae</taxon>
        <taxon>Hymenobacter</taxon>
    </lineage>
</organism>
<proteinExistence type="predicted"/>
<feature type="domain" description="Cation-transporting P-type ATPase N-terminal" evidence="2">
    <location>
        <begin position="6"/>
        <end position="71"/>
    </location>
</feature>
<accession>A0ABS0L791</accession>
<reference evidence="3 4" key="1">
    <citation type="submission" date="2020-11" db="EMBL/GenBank/DDBJ databases">
        <title>Hymenobacter sp.</title>
        <authorList>
            <person name="Kim M.K."/>
        </authorList>
    </citation>
    <scope>NUCLEOTIDE SEQUENCE [LARGE SCALE GENOMIC DNA]</scope>
    <source>
        <strain evidence="3 4">BT594</strain>
    </source>
</reference>
<keyword evidence="1" id="KW-1133">Transmembrane helix</keyword>
<dbReference type="Gene3D" id="1.20.1110.10">
    <property type="entry name" value="Calcium-transporting ATPase, transmembrane domain"/>
    <property type="match status" value="1"/>
</dbReference>
<dbReference type="InterPro" id="IPR059000">
    <property type="entry name" value="ATPase_P-type_domA"/>
</dbReference>
<dbReference type="Pfam" id="PF00122">
    <property type="entry name" value="E1-E2_ATPase"/>
    <property type="match status" value="1"/>
</dbReference>
<evidence type="ECO:0000313" key="3">
    <source>
        <dbReference type="EMBL" id="MBG8556014.1"/>
    </source>
</evidence>
<name>A0ABS0L791_9BACT</name>
<evidence type="ECO:0000313" key="4">
    <source>
        <dbReference type="Proteomes" id="UP000601099"/>
    </source>
</evidence>
<protein>
    <recommendedName>
        <fullName evidence="2">Cation-transporting P-type ATPase N-terminal domain-containing protein</fullName>
    </recommendedName>
</protein>
<feature type="transmembrane region" description="Helical" evidence="1">
    <location>
        <begin position="75"/>
        <end position="96"/>
    </location>
</feature>